<comment type="subcellular location">
    <subcellularLocation>
        <location evidence="1">Membrane</location>
    </subcellularLocation>
</comment>
<dbReference type="InterPro" id="IPR000560">
    <property type="entry name" value="His_Pase_clade-2"/>
</dbReference>
<keyword evidence="6" id="KW-0732">Signal</keyword>
<accession>A0A9D1M810</accession>
<sequence length="440" mass="49920">MKGINIYLGVILVCCLVGIPAYSQPLAQNNIPIERISRLQCSGTAMPYAYQPRKQSAPPAGYSPFYINHVGRHGARYLSSASKITQVLKILHSAKQQNRLTARGAEIDSFLTELSVLSEDRWGELTALGKEEQRNIARRMITNYPAVFDPVRGDSMTIFSISTNVHRCIESMESFIAELKSLNPTLIIHSESGTKFDSILRFFDCNPAYNAYKERGGWENVYNSFVHQNSSVAQVQKSLFIPGFAVSNDSLIDFSNKLFQIYAILPDMDIEFPMEDIFPIQDARRFWENNNLRQYLLKGPSTIGQGLPVDIAAPLLEDFLITAQQAIETDGICADIRFAHAETLIPFAALLGIPQASARIDNLRQVAASWQDFGIAPMAANIQWIFYRNDSNEIIVKVLLNEQEVFLPVTSDIQPYYRWKELYTYYKRMVDALYQKDRIR</sequence>
<dbReference type="SUPFAM" id="SSF53254">
    <property type="entry name" value="Phosphoglycerate mutase-like"/>
    <property type="match status" value="1"/>
</dbReference>
<gene>
    <name evidence="14" type="ORF">IAB03_05435</name>
</gene>
<evidence type="ECO:0000313" key="14">
    <source>
        <dbReference type="EMBL" id="HIU55233.1"/>
    </source>
</evidence>
<dbReference type="PANTHER" id="PTHR20963:SF8">
    <property type="entry name" value="MULTIPLE INOSITOL POLYPHOSPHATE PHOSPHATASE 1"/>
    <property type="match status" value="1"/>
</dbReference>
<comment type="caution">
    <text evidence="14">The sequence shown here is derived from an EMBL/GenBank/DDBJ whole genome shotgun (WGS) entry which is preliminary data.</text>
</comment>
<evidence type="ECO:0000256" key="2">
    <source>
        <dbReference type="ARBA" id="ARBA00008422"/>
    </source>
</evidence>
<dbReference type="PANTHER" id="PTHR20963">
    <property type="entry name" value="MULTIPLE INOSITOL POLYPHOSPHATE PHOSPHATASE-RELATED"/>
    <property type="match status" value="1"/>
</dbReference>
<evidence type="ECO:0000256" key="11">
    <source>
        <dbReference type="ARBA" id="ARBA00043671"/>
    </source>
</evidence>
<evidence type="ECO:0000256" key="13">
    <source>
        <dbReference type="ARBA" id="ARBA00043832"/>
    </source>
</evidence>
<evidence type="ECO:0000256" key="7">
    <source>
        <dbReference type="ARBA" id="ARBA00022801"/>
    </source>
</evidence>
<protein>
    <recommendedName>
        <fullName evidence="5">Multiple inositol polyphosphate phosphatase 1</fullName>
        <ecNumber evidence="4">3.1.3.62</ecNumber>
        <ecNumber evidence="3">3.1.3.80</ecNumber>
    </recommendedName>
    <alternativeName>
        <fullName evidence="9">2,3-bisphosphoglycerate 3-phosphatase</fullName>
    </alternativeName>
</protein>
<comment type="catalytic activity">
    <reaction evidence="11">
        <text>1D-myo-inositol 1,2,4,5,6-pentakisphosphate + H2O = 1D-myo-inositol 1,2,5,6-tetrakisphosphate + phosphate</text>
        <dbReference type="Rhea" id="RHEA:77115"/>
        <dbReference type="ChEBI" id="CHEBI:15377"/>
        <dbReference type="ChEBI" id="CHEBI:43474"/>
        <dbReference type="ChEBI" id="CHEBI:57798"/>
        <dbReference type="ChEBI" id="CHEBI:195535"/>
        <dbReference type="EC" id="3.1.3.62"/>
    </reaction>
    <physiologicalReaction direction="left-to-right" evidence="11">
        <dbReference type="Rhea" id="RHEA:77116"/>
    </physiologicalReaction>
</comment>
<comment type="catalytic activity">
    <reaction evidence="12">
        <text>1D-myo-inositol hexakisphosphate + H2O = 1D-myo-inositol 1,2,4,5,6-pentakisphosphate + phosphate</text>
        <dbReference type="Rhea" id="RHEA:16989"/>
        <dbReference type="ChEBI" id="CHEBI:15377"/>
        <dbReference type="ChEBI" id="CHEBI:43474"/>
        <dbReference type="ChEBI" id="CHEBI:57798"/>
        <dbReference type="ChEBI" id="CHEBI:58130"/>
        <dbReference type="EC" id="3.1.3.62"/>
    </reaction>
    <physiologicalReaction direction="left-to-right" evidence="12">
        <dbReference type="Rhea" id="RHEA:16990"/>
    </physiologicalReaction>
</comment>
<dbReference type="GO" id="GO:0016020">
    <property type="term" value="C:membrane"/>
    <property type="evidence" value="ECO:0007669"/>
    <property type="project" value="UniProtKB-SubCell"/>
</dbReference>
<dbReference type="EC" id="3.1.3.62" evidence="4"/>
<comment type="catalytic activity">
    <reaction evidence="10">
        <text>1D-myo-inositol 1,2,5,6-tetrakisphosphate + H2O = 1D-myo-inositol 1,2,6-trisphosphate + phosphate</text>
        <dbReference type="Rhea" id="RHEA:77119"/>
        <dbReference type="ChEBI" id="CHEBI:15377"/>
        <dbReference type="ChEBI" id="CHEBI:43474"/>
        <dbReference type="ChEBI" id="CHEBI:195535"/>
        <dbReference type="ChEBI" id="CHEBI:195537"/>
        <dbReference type="EC" id="3.1.3.62"/>
    </reaction>
    <physiologicalReaction direction="left-to-right" evidence="10">
        <dbReference type="Rhea" id="RHEA:77120"/>
    </physiologicalReaction>
</comment>
<evidence type="ECO:0000256" key="4">
    <source>
        <dbReference type="ARBA" id="ARBA00013040"/>
    </source>
</evidence>
<reference evidence="14" key="2">
    <citation type="journal article" date="2021" name="PeerJ">
        <title>Extensive microbial diversity within the chicken gut microbiome revealed by metagenomics and culture.</title>
        <authorList>
            <person name="Gilroy R."/>
            <person name="Ravi A."/>
            <person name="Getino M."/>
            <person name="Pursley I."/>
            <person name="Horton D.L."/>
            <person name="Alikhan N.F."/>
            <person name="Baker D."/>
            <person name="Gharbi K."/>
            <person name="Hall N."/>
            <person name="Watson M."/>
            <person name="Adriaenssens E.M."/>
            <person name="Foster-Nyarko E."/>
            <person name="Jarju S."/>
            <person name="Secka A."/>
            <person name="Antonio M."/>
            <person name="Oren A."/>
            <person name="Chaudhuri R.R."/>
            <person name="La Ragione R."/>
            <person name="Hildebrand F."/>
            <person name="Pallen M.J."/>
        </authorList>
    </citation>
    <scope>NUCLEOTIDE SEQUENCE</scope>
    <source>
        <strain evidence="14">CHK158-818</strain>
    </source>
</reference>
<dbReference type="EC" id="3.1.3.80" evidence="3"/>
<evidence type="ECO:0000256" key="1">
    <source>
        <dbReference type="ARBA" id="ARBA00004370"/>
    </source>
</evidence>
<evidence type="ECO:0000313" key="15">
    <source>
        <dbReference type="Proteomes" id="UP000824112"/>
    </source>
</evidence>
<dbReference type="InterPro" id="IPR029033">
    <property type="entry name" value="His_PPase_superfam"/>
</dbReference>
<evidence type="ECO:0000256" key="3">
    <source>
        <dbReference type="ARBA" id="ARBA00012976"/>
    </source>
</evidence>
<name>A0A9D1M810_9BACT</name>
<organism evidence="14 15">
    <name type="scientific">Candidatus Gallibacteroides avistercoris</name>
    <dbReference type="NCBI Taxonomy" id="2840833"/>
    <lineage>
        <taxon>Bacteria</taxon>
        <taxon>Pseudomonadati</taxon>
        <taxon>Bacteroidota</taxon>
        <taxon>Bacteroidia</taxon>
        <taxon>Bacteroidales</taxon>
        <taxon>Bacteroidaceae</taxon>
        <taxon>Bacteroidaceae incertae sedis</taxon>
        <taxon>Candidatus Gallibacteroides</taxon>
    </lineage>
</organism>
<dbReference type="EMBL" id="DVNA01000124">
    <property type="protein sequence ID" value="HIU55233.1"/>
    <property type="molecule type" value="Genomic_DNA"/>
</dbReference>
<evidence type="ECO:0000256" key="6">
    <source>
        <dbReference type="ARBA" id="ARBA00022729"/>
    </source>
</evidence>
<evidence type="ECO:0000256" key="8">
    <source>
        <dbReference type="ARBA" id="ARBA00023136"/>
    </source>
</evidence>
<comment type="similarity">
    <text evidence="2">Belongs to the histidine acid phosphatase family. MINPP1 subfamily.</text>
</comment>
<keyword evidence="8" id="KW-0472">Membrane</keyword>
<comment type="catalytic activity">
    <reaction evidence="13">
        <text>(2R)-2,3-bisphosphoglycerate + H2O = (2R)-2-phosphoglycerate + phosphate</text>
        <dbReference type="Rhea" id="RHEA:27381"/>
        <dbReference type="ChEBI" id="CHEBI:15377"/>
        <dbReference type="ChEBI" id="CHEBI:43474"/>
        <dbReference type="ChEBI" id="CHEBI:58248"/>
        <dbReference type="ChEBI" id="CHEBI:58289"/>
        <dbReference type="EC" id="3.1.3.80"/>
    </reaction>
    <physiologicalReaction direction="left-to-right" evidence="13">
        <dbReference type="Rhea" id="RHEA:27382"/>
    </physiologicalReaction>
</comment>
<dbReference type="GO" id="GO:0034417">
    <property type="term" value="F:bisphosphoglycerate 3-phosphatase activity"/>
    <property type="evidence" value="ECO:0007669"/>
    <property type="project" value="UniProtKB-EC"/>
</dbReference>
<proteinExistence type="inferred from homology"/>
<evidence type="ECO:0000256" key="9">
    <source>
        <dbReference type="ARBA" id="ARBA00031642"/>
    </source>
</evidence>
<dbReference type="AlphaFoldDB" id="A0A9D1M810"/>
<evidence type="ECO:0000256" key="10">
    <source>
        <dbReference type="ARBA" id="ARBA00043668"/>
    </source>
</evidence>
<evidence type="ECO:0000256" key="5">
    <source>
        <dbReference type="ARBA" id="ARBA00018097"/>
    </source>
</evidence>
<keyword evidence="7" id="KW-0378">Hydrolase</keyword>
<evidence type="ECO:0000256" key="12">
    <source>
        <dbReference type="ARBA" id="ARBA00043691"/>
    </source>
</evidence>
<dbReference type="Proteomes" id="UP000824112">
    <property type="component" value="Unassembled WGS sequence"/>
</dbReference>
<dbReference type="Pfam" id="PF00328">
    <property type="entry name" value="His_Phos_2"/>
    <property type="match status" value="1"/>
</dbReference>
<reference evidence="14" key="1">
    <citation type="submission" date="2020-10" db="EMBL/GenBank/DDBJ databases">
        <authorList>
            <person name="Gilroy R."/>
        </authorList>
    </citation>
    <scope>NUCLEOTIDE SEQUENCE</scope>
    <source>
        <strain evidence="14">CHK158-818</strain>
    </source>
</reference>
<dbReference type="Gene3D" id="3.40.50.1240">
    <property type="entry name" value="Phosphoglycerate mutase-like"/>
    <property type="match status" value="1"/>
</dbReference>